<organism evidence="3 4">
    <name type="scientific">Cellulomonas fengjieae</name>
    <dbReference type="NCBI Taxonomy" id="2819978"/>
    <lineage>
        <taxon>Bacteria</taxon>
        <taxon>Bacillati</taxon>
        <taxon>Actinomycetota</taxon>
        <taxon>Actinomycetes</taxon>
        <taxon>Micrococcales</taxon>
        <taxon>Cellulomonadaceae</taxon>
        <taxon>Cellulomonas</taxon>
    </lineage>
</organism>
<keyword evidence="1" id="KW-0808">Transferase</keyword>
<reference evidence="3 4" key="1">
    <citation type="submission" date="2021-03" db="EMBL/GenBank/DDBJ databases">
        <title>novel species in genus Cellulomonas.</title>
        <authorList>
            <person name="Zhang G."/>
        </authorList>
    </citation>
    <scope>NUCLEOTIDE SEQUENCE [LARGE SCALE GENOMIC DNA]</scope>
    <source>
        <strain evidence="4">zg-ZUI188</strain>
    </source>
</reference>
<name>A0ABS3SFV6_9CELL</name>
<evidence type="ECO:0000313" key="4">
    <source>
        <dbReference type="Proteomes" id="UP000678317"/>
    </source>
</evidence>
<feature type="domain" description="Glycosyl transferase family 1" evidence="2">
    <location>
        <begin position="340"/>
        <end position="494"/>
    </location>
</feature>
<dbReference type="PANTHER" id="PTHR46401">
    <property type="entry name" value="GLYCOSYLTRANSFERASE WBBK-RELATED"/>
    <property type="match status" value="1"/>
</dbReference>
<sequence>MTRTVNPRYAVGRTLARAGAIRARVGEPRVSPSQWHRRLLTLARALEPDVPGSLDATQAEHHVLRLLGPADDARTWLALAVLSARLPTADEVTDARRAAQLAGPRALLEAARAAGTAESVRREVRVVTDDTIVDIGDLVLFPLGTGIQRVARSVTRAWREQQSFTAVGWTPDMDAIYALDDAACDAALSGATRVVAYPHDDDTDGDDAPVTVVVPWRGTYVLPELAIQARRCASLQSMARFSRTRCGVIGFDCVPLTSAETSATGFPAVFALNLAAVAEFDVVATISRAAAAEYEGWRRMLAGAGLPGPRVTPLLLPAHAPKPSPKALQDARERFVVAQMPFVLCVGSHEPRKNHLAVLHAAEVLWRRGMQFSLSFVGGNSWNSDEFTERLGELIGAGRPVESVSSLSDRMLWGAYRLARCTVFPSVNEGFGLPVAESLAAGTPAITSDFGSMREIAAHGGALLIDPRREDQLVDALERMLTDDELHATLSAQAVSRPEGTWEQYAARLWEIFHTTAVDG</sequence>
<dbReference type="SUPFAM" id="SSF53756">
    <property type="entry name" value="UDP-Glycosyltransferase/glycogen phosphorylase"/>
    <property type="match status" value="1"/>
</dbReference>
<evidence type="ECO:0000313" key="3">
    <source>
        <dbReference type="EMBL" id="MBO3083840.1"/>
    </source>
</evidence>
<dbReference type="RefSeq" id="WP_208288657.1">
    <property type="nucleotide sequence ID" value="NZ_CP074404.1"/>
</dbReference>
<evidence type="ECO:0000259" key="2">
    <source>
        <dbReference type="Pfam" id="PF00534"/>
    </source>
</evidence>
<proteinExistence type="predicted"/>
<dbReference type="CDD" id="cd03809">
    <property type="entry name" value="GT4_MtfB-like"/>
    <property type="match status" value="1"/>
</dbReference>
<protein>
    <submittedName>
        <fullName evidence="3">Glycosyltransferase family 4 protein</fullName>
    </submittedName>
</protein>
<dbReference type="Proteomes" id="UP000678317">
    <property type="component" value="Unassembled WGS sequence"/>
</dbReference>
<dbReference type="PANTHER" id="PTHR46401:SF2">
    <property type="entry name" value="GLYCOSYLTRANSFERASE WBBK-RELATED"/>
    <property type="match status" value="1"/>
</dbReference>
<dbReference type="Pfam" id="PF00534">
    <property type="entry name" value="Glycos_transf_1"/>
    <property type="match status" value="1"/>
</dbReference>
<comment type="caution">
    <text evidence="3">The sequence shown here is derived from an EMBL/GenBank/DDBJ whole genome shotgun (WGS) entry which is preliminary data.</text>
</comment>
<keyword evidence="4" id="KW-1185">Reference proteome</keyword>
<dbReference type="InterPro" id="IPR001296">
    <property type="entry name" value="Glyco_trans_1"/>
</dbReference>
<gene>
    <name evidence="3" type="ORF">J4035_04235</name>
</gene>
<dbReference type="Gene3D" id="3.40.50.2000">
    <property type="entry name" value="Glycogen Phosphorylase B"/>
    <property type="match status" value="1"/>
</dbReference>
<dbReference type="EMBL" id="JAGFBM010000001">
    <property type="protein sequence ID" value="MBO3083840.1"/>
    <property type="molecule type" value="Genomic_DNA"/>
</dbReference>
<accession>A0ABS3SFV6</accession>
<evidence type="ECO:0000256" key="1">
    <source>
        <dbReference type="ARBA" id="ARBA00022679"/>
    </source>
</evidence>